<dbReference type="InterPro" id="IPR022148">
    <property type="entry name" value="CopG_antitoxin"/>
</dbReference>
<reference evidence="1 2" key="1">
    <citation type="journal article" date="2016" name="Nat. Commun.">
        <title>Thousands of microbial genomes shed light on interconnected biogeochemical processes in an aquifer system.</title>
        <authorList>
            <person name="Anantharaman K."/>
            <person name="Brown C.T."/>
            <person name="Hug L.A."/>
            <person name="Sharon I."/>
            <person name="Castelle C.J."/>
            <person name="Probst A.J."/>
            <person name="Thomas B.C."/>
            <person name="Singh A."/>
            <person name="Wilkins M.J."/>
            <person name="Karaoz U."/>
            <person name="Brodie E.L."/>
            <person name="Williams K.H."/>
            <person name="Hubbard S.S."/>
            <person name="Banfield J.F."/>
        </authorList>
    </citation>
    <scope>NUCLEOTIDE SEQUENCE [LARGE SCALE GENOMIC DNA]</scope>
</reference>
<protein>
    <recommendedName>
        <fullName evidence="3">CopG family transcriptional regulator</fullName>
    </recommendedName>
</protein>
<evidence type="ECO:0000313" key="2">
    <source>
        <dbReference type="Proteomes" id="UP000176850"/>
    </source>
</evidence>
<organism evidence="1 2">
    <name type="scientific">Candidatus Roizmanbacteria bacterium RIFCSPHIGHO2_01_FULL_39_24</name>
    <dbReference type="NCBI Taxonomy" id="1802032"/>
    <lineage>
        <taxon>Bacteria</taxon>
        <taxon>Candidatus Roizmaniibacteriota</taxon>
    </lineage>
</organism>
<name>A0A1F7GKJ9_9BACT</name>
<dbReference type="Pfam" id="PF12441">
    <property type="entry name" value="CopG_antitoxin"/>
    <property type="match status" value="1"/>
</dbReference>
<accession>A0A1F7GKJ9</accession>
<dbReference type="Proteomes" id="UP000176850">
    <property type="component" value="Unassembled WGS sequence"/>
</dbReference>
<proteinExistence type="predicted"/>
<evidence type="ECO:0008006" key="3">
    <source>
        <dbReference type="Google" id="ProtNLM"/>
    </source>
</evidence>
<comment type="caution">
    <text evidence="1">The sequence shown here is derived from an EMBL/GenBank/DDBJ whole genome shotgun (WGS) entry which is preliminary data.</text>
</comment>
<sequence length="94" mass="11326">MKNKQTKLIPHFKNEDEERKFWDTHDLTDYLDQLEPVELDLSRLKPSTESISLRLPSFMLMRIKQIANSRDVPYQSLMKIFLAEQIKKEQQDFK</sequence>
<dbReference type="EMBL" id="MFZH01000012">
    <property type="protein sequence ID" value="OGK19385.1"/>
    <property type="molecule type" value="Genomic_DNA"/>
</dbReference>
<dbReference type="AlphaFoldDB" id="A0A1F7GKJ9"/>
<gene>
    <name evidence="1" type="ORF">A2799_02605</name>
</gene>
<evidence type="ECO:0000313" key="1">
    <source>
        <dbReference type="EMBL" id="OGK19385.1"/>
    </source>
</evidence>